<dbReference type="AlphaFoldDB" id="A0A0F9SZA1"/>
<comment type="caution">
    <text evidence="1">The sequence shown here is derived from an EMBL/GenBank/DDBJ whole genome shotgun (WGS) entry which is preliminary data.</text>
</comment>
<sequence>MNDVQWMTVNVVTFAKAHRFENNACGIPALWLQSCVTVYWHEDRLTPYTGPNSGKCLHCLRKMKLNNEE</sequence>
<organism evidence="1">
    <name type="scientific">marine sediment metagenome</name>
    <dbReference type="NCBI Taxonomy" id="412755"/>
    <lineage>
        <taxon>unclassified sequences</taxon>
        <taxon>metagenomes</taxon>
        <taxon>ecological metagenomes</taxon>
    </lineage>
</organism>
<protein>
    <submittedName>
        <fullName evidence="1">Uncharacterized protein</fullName>
    </submittedName>
</protein>
<evidence type="ECO:0000313" key="1">
    <source>
        <dbReference type="EMBL" id="KKN72259.1"/>
    </source>
</evidence>
<proteinExistence type="predicted"/>
<name>A0A0F9SZA1_9ZZZZ</name>
<gene>
    <name evidence="1" type="ORF">LCGC14_0412100</name>
</gene>
<accession>A0A0F9SZA1</accession>
<reference evidence="1" key="1">
    <citation type="journal article" date="2015" name="Nature">
        <title>Complex archaea that bridge the gap between prokaryotes and eukaryotes.</title>
        <authorList>
            <person name="Spang A."/>
            <person name="Saw J.H."/>
            <person name="Jorgensen S.L."/>
            <person name="Zaremba-Niedzwiedzka K."/>
            <person name="Martijn J."/>
            <person name="Lind A.E."/>
            <person name="van Eijk R."/>
            <person name="Schleper C."/>
            <person name="Guy L."/>
            <person name="Ettema T.J."/>
        </authorList>
    </citation>
    <scope>NUCLEOTIDE SEQUENCE</scope>
</reference>
<dbReference type="EMBL" id="LAZR01000365">
    <property type="protein sequence ID" value="KKN72259.1"/>
    <property type="molecule type" value="Genomic_DNA"/>
</dbReference>